<feature type="compositionally biased region" description="Basic and acidic residues" evidence="4">
    <location>
        <begin position="268"/>
        <end position="281"/>
    </location>
</feature>
<feature type="compositionally biased region" description="Low complexity" evidence="4">
    <location>
        <begin position="283"/>
        <end position="305"/>
    </location>
</feature>
<feature type="region of interest" description="Disordered" evidence="4">
    <location>
        <begin position="45"/>
        <end position="189"/>
    </location>
</feature>
<feature type="compositionally biased region" description="Polar residues" evidence="4">
    <location>
        <begin position="61"/>
        <end position="88"/>
    </location>
</feature>
<evidence type="ECO:0000313" key="7">
    <source>
        <dbReference type="Proteomes" id="UP000590412"/>
    </source>
</evidence>
<dbReference type="PROSITE" id="PS50023">
    <property type="entry name" value="LIM_DOMAIN_2"/>
    <property type="match status" value="1"/>
</dbReference>
<evidence type="ECO:0000256" key="4">
    <source>
        <dbReference type="SAM" id="MobiDB-lite"/>
    </source>
</evidence>
<feature type="compositionally biased region" description="Low complexity" evidence="4">
    <location>
        <begin position="361"/>
        <end position="370"/>
    </location>
</feature>
<dbReference type="GO" id="GO:0046872">
    <property type="term" value="F:metal ion binding"/>
    <property type="evidence" value="ECO:0007669"/>
    <property type="project" value="UniProtKB-KW"/>
</dbReference>
<feature type="compositionally biased region" description="Polar residues" evidence="4">
    <location>
        <begin position="661"/>
        <end position="685"/>
    </location>
</feature>
<keyword evidence="1 3" id="KW-0479">Metal-binding</keyword>
<keyword evidence="3" id="KW-0440">LIM domain</keyword>
<dbReference type="Gene3D" id="2.10.110.10">
    <property type="entry name" value="Cysteine Rich Protein"/>
    <property type="match status" value="2"/>
</dbReference>
<feature type="compositionally biased region" description="Polar residues" evidence="4">
    <location>
        <begin position="463"/>
        <end position="472"/>
    </location>
</feature>
<feature type="domain" description="LIM zinc-binding" evidence="5">
    <location>
        <begin position="966"/>
        <end position="1025"/>
    </location>
</feature>
<dbReference type="AlphaFoldDB" id="A0A8X7NHM8"/>
<dbReference type="PROSITE" id="PS00478">
    <property type="entry name" value="LIM_DOMAIN_1"/>
    <property type="match status" value="1"/>
</dbReference>
<comment type="caution">
    <text evidence="6">The sequence shown here is derived from an EMBL/GenBank/DDBJ whole genome shotgun (WGS) entry which is preliminary data.</text>
</comment>
<accession>A0A8X7NHM8</accession>
<proteinExistence type="predicted"/>
<dbReference type="SMART" id="SM00132">
    <property type="entry name" value="LIM"/>
    <property type="match status" value="2"/>
</dbReference>
<dbReference type="OrthoDB" id="1112565at2759"/>
<feature type="compositionally biased region" description="Polar residues" evidence="4">
    <location>
        <begin position="134"/>
        <end position="170"/>
    </location>
</feature>
<feature type="region of interest" description="Disordered" evidence="4">
    <location>
        <begin position="490"/>
        <end position="789"/>
    </location>
</feature>
<name>A0A8X7NHM8_CANPA</name>
<feature type="region of interest" description="Disordered" evidence="4">
    <location>
        <begin position="1"/>
        <end position="30"/>
    </location>
</feature>
<feature type="region of interest" description="Disordered" evidence="4">
    <location>
        <begin position="804"/>
        <end position="834"/>
    </location>
</feature>
<evidence type="ECO:0000256" key="1">
    <source>
        <dbReference type="ARBA" id="ARBA00022723"/>
    </source>
</evidence>
<feature type="region of interest" description="Disordered" evidence="4">
    <location>
        <begin position="432"/>
        <end position="473"/>
    </location>
</feature>
<organism evidence="6 7">
    <name type="scientific">Candida parapsilosis</name>
    <name type="common">Yeast</name>
    <dbReference type="NCBI Taxonomy" id="5480"/>
    <lineage>
        <taxon>Eukaryota</taxon>
        <taxon>Fungi</taxon>
        <taxon>Dikarya</taxon>
        <taxon>Ascomycota</taxon>
        <taxon>Saccharomycotina</taxon>
        <taxon>Pichiomycetes</taxon>
        <taxon>Debaryomycetaceae</taxon>
        <taxon>Candida/Lodderomyces clade</taxon>
        <taxon>Candida</taxon>
    </lineage>
</organism>
<dbReference type="CDD" id="cd09397">
    <property type="entry name" value="LIM1_UF1"/>
    <property type="match status" value="1"/>
</dbReference>
<protein>
    <submittedName>
        <fullName evidence="6">LIM domain family protein</fullName>
    </submittedName>
</protein>
<dbReference type="InterPro" id="IPR001781">
    <property type="entry name" value="Znf_LIM"/>
</dbReference>
<feature type="compositionally biased region" description="Polar residues" evidence="4">
    <location>
        <begin position="621"/>
        <end position="636"/>
    </location>
</feature>
<feature type="compositionally biased region" description="Low complexity" evidence="4">
    <location>
        <begin position="111"/>
        <end position="131"/>
    </location>
</feature>
<sequence>MGSFPTFIRESEHSPRSLDSAFPPFNPSHKYRGVYERAGFDVNKKGYKQQHYHHGDDRGSNRSMTSSTRWGPRNQSNDSFGNKSSSGGVSFKTATKESLPLVNQLPDTRVNSNGSSSGSSKSNSMNSSYGGQMSGSASTSHRTSPEYSQYHEQSQQNTSISTAYPEQNQPYGRKYSSASNGSRDSSGQTVRTVRYDDEAENHTLSNTSPNKLQKNVKNLTLDLNHNNSYDNTGEQESTHTQQFASHNHPNSSMHSFHSKHSISSHHSNKSEVVSHHSDRSIGSHHSNQSSHHSNRSNGSNNNNVHQEVIHEVPESMGSNGENGPTYTSRSKEDKYAQHGYQIPTPMSASSYSHVPPPQPYPQQQHHQPSQPFDPRKTRKRPPMMMNGPPNGSLGPPYPPQANRNVVPPSNQAVPYPISPNYSPKLQQQSFANQMGGVPPMSGPGRVTSPTQYHPQGGAPPSPQMMQKATSPTGMYHPGMPNPGMPRSMTGIPTPINQPHMPGPGMPRSMTGIPPGPPTWQMNSQPHPQSPGYPPRSQRRPVPPSMVSPTQQHHHHQQQPYSQPQRPMHPQQMAQPPRNPHQMAPPNQRYQTGVPRQPTYSQIRDDKLSPALNEFKQDLESRQTSSPPSTGATQLENVSPDLHSAKHENSLNGRLMQDNKENTPYTIKGQQSEYQQFLSTEPVNTSDDYKRGSTVSSILSKESIDEEERRIEQELETQLQNLKNGGEAEHYEGEERSVFEKTSPQKSISGQSTVSTTRPPIPQFSVQDVDEEKKARDSSGSNNTKDSNCDDMSIASIESIQPLSVAHSNISPTKRDVKQMNGDVNNPYSVPERKDSAEFTKIIAELDQFEDEMPKSTPDVSETAMDNNFGTLNGPSNTTVPDATPKVNHYAPGTGPCRSCNQLIDPFAKGSLKSIFSKAGDLSGQWHRACFKCSYQSCTIHFNKQVQCYVLDDEPYCFQHYHLLNATTCKSCGVGIEGSCIENDLDEKWHVHCLKCSCCFGQIQDDYYVVNDAIMCEVDAKRYLHNGGGGGGANSGGDKVEKRRTRMYYA</sequence>
<dbReference type="EMBL" id="JABWAB010000009">
    <property type="protein sequence ID" value="KAF6045406.1"/>
    <property type="molecule type" value="Genomic_DNA"/>
</dbReference>
<gene>
    <name evidence="6" type="ORF">FOB60_004978</name>
</gene>
<evidence type="ECO:0000259" key="5">
    <source>
        <dbReference type="PROSITE" id="PS50023"/>
    </source>
</evidence>
<dbReference type="GO" id="GO:0030695">
    <property type="term" value="F:GTPase regulator activity"/>
    <property type="evidence" value="ECO:0007669"/>
    <property type="project" value="UniProtKB-ARBA"/>
</dbReference>
<feature type="compositionally biased region" description="Low complexity" evidence="4">
    <location>
        <begin position="176"/>
        <end position="186"/>
    </location>
</feature>
<dbReference type="CDD" id="cd08368">
    <property type="entry name" value="LIM"/>
    <property type="match status" value="1"/>
</dbReference>
<feature type="compositionally biased region" description="Low complexity" evidence="4">
    <location>
        <begin position="382"/>
        <end position="394"/>
    </location>
</feature>
<feature type="region of interest" description="Disordered" evidence="4">
    <location>
        <begin position="223"/>
        <end position="395"/>
    </location>
</feature>
<evidence type="ECO:0000256" key="3">
    <source>
        <dbReference type="PROSITE-ProRule" id="PRU00125"/>
    </source>
</evidence>
<reference evidence="6" key="1">
    <citation type="submission" date="2020-03" db="EMBL/GenBank/DDBJ databases">
        <title>FDA dAtabase for Regulatory Grade micrObial Sequences (FDA-ARGOS): Supporting development and validation of Infectious Disease Dx tests.</title>
        <authorList>
            <person name="Campos J."/>
            <person name="Goldberg B."/>
            <person name="Tallon L."/>
            <person name="Sadzewicz L."/>
            <person name="Vavikolanu K."/>
            <person name="Mehta A."/>
            <person name="Aluvathingal J."/>
            <person name="Nadendla S."/>
            <person name="Nandy P."/>
            <person name="Geyer C."/>
            <person name="Yan Y."/>
            <person name="Sichtig H."/>
        </authorList>
    </citation>
    <scope>NUCLEOTIDE SEQUENCE [LARGE SCALE GENOMIC DNA]</scope>
    <source>
        <strain evidence="6">FDAARGOS_652</strain>
    </source>
</reference>
<feature type="compositionally biased region" description="Polar residues" evidence="4">
    <location>
        <begin position="739"/>
        <end position="757"/>
    </location>
</feature>
<evidence type="ECO:0000313" key="6">
    <source>
        <dbReference type="EMBL" id="KAF6045406.1"/>
    </source>
</evidence>
<dbReference type="Proteomes" id="UP000590412">
    <property type="component" value="Unassembled WGS sequence"/>
</dbReference>
<evidence type="ECO:0000256" key="2">
    <source>
        <dbReference type="ARBA" id="ARBA00022833"/>
    </source>
</evidence>
<feature type="compositionally biased region" description="Polar residues" evidence="4">
    <location>
        <begin position="316"/>
        <end position="328"/>
    </location>
</feature>
<feature type="compositionally biased region" description="Basic and acidic residues" evidence="4">
    <location>
        <begin position="725"/>
        <end position="738"/>
    </location>
</feature>
<dbReference type="Pfam" id="PF00412">
    <property type="entry name" value="LIM"/>
    <property type="match status" value="1"/>
</dbReference>
<dbReference type="SUPFAM" id="SSF57716">
    <property type="entry name" value="Glucocorticoid receptor-like (DNA-binding domain)"/>
    <property type="match status" value="1"/>
</dbReference>
<keyword evidence="2 3" id="KW-0862">Zinc</keyword>
<feature type="compositionally biased region" description="Basic residues" evidence="4">
    <location>
        <begin position="256"/>
        <end position="267"/>
    </location>
</feature>
<feature type="compositionally biased region" description="Polar residues" evidence="4">
    <location>
        <begin position="223"/>
        <end position="250"/>
    </location>
</feature>